<dbReference type="Proteomes" id="UP000203794">
    <property type="component" value="Segment"/>
</dbReference>
<protein>
    <submittedName>
        <fullName evidence="1">Uncharacterized protein</fullName>
    </submittedName>
</protein>
<sequence>MLLGSEHKERYDEMEGEINFRSTDFWFMRSPDAPKDEELNHLVDFLLREFIHVGPFGSTFVKEDQSKWKSHFYGVPLQHLFIHPSTDSFEAMAFVANNSAASVLMKGVFDYLRQYDKLALFKQLGLSVMAVQRARAASSEMQIVVGMDVLTQLEPLSIYEHPVNGRLLMAMQGEEVPDVCALSMKGKRMHVNRNVHDLYMDASSIYNDFEMGDIEERELIVELFQLYKG</sequence>
<accession>A0A0A8J8H7</accession>
<dbReference type="GeneID" id="26639643"/>
<organism evidence="1 2">
    <name type="scientific">Ralstonia phage RSL2</name>
    <dbReference type="NCBI Taxonomy" id="1585840"/>
    <lineage>
        <taxon>Viruses</taxon>
        <taxon>Duplodnaviria</taxon>
        <taxon>Heunggongvirae</taxon>
        <taxon>Uroviricota</taxon>
        <taxon>Caudoviricetes</taxon>
        <taxon>Chimalliviridae</taxon>
        <taxon>Chiangmaivirus</taxon>
        <taxon>Chiangmaivirus RSL2</taxon>
    </lineage>
</organism>
<proteinExistence type="predicted"/>
<evidence type="ECO:0000313" key="1">
    <source>
        <dbReference type="EMBL" id="BAQ02730.1"/>
    </source>
</evidence>
<keyword evidence="2" id="KW-1185">Reference proteome</keyword>
<evidence type="ECO:0000313" key="2">
    <source>
        <dbReference type="Proteomes" id="UP000203794"/>
    </source>
</evidence>
<dbReference type="KEGG" id="vg:26639643"/>
<reference evidence="1 2" key="1">
    <citation type="submission" date="2014-12" db="EMBL/GenBank/DDBJ databases">
        <title>Genome analysis of a novel jumbo phage RSL2 infecting the phytopathogen Ralstonia solanacearum.</title>
        <authorList>
            <person name="Kawasaki T."/>
            <person name="Fujie M."/>
            <person name="Chatchawankanphanich O."/>
            <person name="Ogata H."/>
            <person name="Yamada T."/>
        </authorList>
    </citation>
    <scope>NUCLEOTIDE SEQUENCE [LARGE SCALE GENOMIC DNA]</scope>
    <source>
        <strain evidence="1 2">RSL2</strain>
    </source>
</reference>
<name>A0A0A8J8H7_9CAUD</name>
<dbReference type="EMBL" id="AP014693">
    <property type="protein sequence ID" value="BAQ02730.1"/>
    <property type="molecule type" value="Genomic_DNA"/>
</dbReference>
<dbReference type="OrthoDB" id="30391at10239"/>
<dbReference type="RefSeq" id="YP_009213051.1">
    <property type="nucleotide sequence ID" value="NC_028950.1"/>
</dbReference>